<accession>A0ABV0P0C2</accession>
<gene>
    <name evidence="1" type="ORF">GOODEAATRI_029746</name>
</gene>
<dbReference type="EMBL" id="JAHRIO010054461">
    <property type="protein sequence ID" value="MEQ2176606.1"/>
    <property type="molecule type" value="Genomic_DNA"/>
</dbReference>
<organism evidence="1 2">
    <name type="scientific">Goodea atripinnis</name>
    <dbReference type="NCBI Taxonomy" id="208336"/>
    <lineage>
        <taxon>Eukaryota</taxon>
        <taxon>Metazoa</taxon>
        <taxon>Chordata</taxon>
        <taxon>Craniata</taxon>
        <taxon>Vertebrata</taxon>
        <taxon>Euteleostomi</taxon>
        <taxon>Actinopterygii</taxon>
        <taxon>Neopterygii</taxon>
        <taxon>Teleostei</taxon>
        <taxon>Neoteleostei</taxon>
        <taxon>Acanthomorphata</taxon>
        <taxon>Ovalentaria</taxon>
        <taxon>Atherinomorphae</taxon>
        <taxon>Cyprinodontiformes</taxon>
        <taxon>Goodeidae</taxon>
        <taxon>Goodea</taxon>
    </lineage>
</organism>
<comment type="caution">
    <text evidence="1">The sequence shown here is derived from an EMBL/GenBank/DDBJ whole genome shotgun (WGS) entry which is preliminary data.</text>
</comment>
<keyword evidence="2" id="KW-1185">Reference proteome</keyword>
<sequence>MEAVICEGLHHRDEDQDIFSASYFCHDVQQHVKQQAWPEHGPWCTYLQFPCPEKGSRAAASFHLKGRIVRFPRNIGEIYHYV</sequence>
<proteinExistence type="predicted"/>
<protein>
    <submittedName>
        <fullName evidence="1">Uncharacterized protein</fullName>
    </submittedName>
</protein>
<reference evidence="1 2" key="1">
    <citation type="submission" date="2021-06" db="EMBL/GenBank/DDBJ databases">
        <authorList>
            <person name="Palmer J.M."/>
        </authorList>
    </citation>
    <scope>NUCLEOTIDE SEQUENCE [LARGE SCALE GENOMIC DNA]</scope>
    <source>
        <strain evidence="1 2">GA_2019</strain>
        <tissue evidence="1">Muscle</tissue>
    </source>
</reference>
<name>A0ABV0P0C2_9TELE</name>
<evidence type="ECO:0000313" key="1">
    <source>
        <dbReference type="EMBL" id="MEQ2176606.1"/>
    </source>
</evidence>
<evidence type="ECO:0000313" key="2">
    <source>
        <dbReference type="Proteomes" id="UP001476798"/>
    </source>
</evidence>
<dbReference type="Proteomes" id="UP001476798">
    <property type="component" value="Unassembled WGS sequence"/>
</dbReference>